<name>A0A6J5J0H9_9BURK</name>
<proteinExistence type="predicted"/>
<gene>
    <name evidence="1" type="ORF">BCO9919_01610</name>
</gene>
<accession>A0A6J5J0H9</accession>
<evidence type="ECO:0000313" key="2">
    <source>
        <dbReference type="Proteomes" id="UP000494322"/>
    </source>
</evidence>
<sequence length="62" mass="7220">MHVRLNDAIATKGSWTHFEATPSTDGEPIEFNFEWYLFFEAECALIGGHDFFVPVLKHFMRD</sequence>
<dbReference type="AlphaFoldDB" id="A0A6J5J0H9"/>
<dbReference type="EMBL" id="CABWIK020000006">
    <property type="protein sequence ID" value="CAB3965021.1"/>
    <property type="molecule type" value="Genomic_DNA"/>
</dbReference>
<dbReference type="Proteomes" id="UP000494322">
    <property type="component" value="Unassembled WGS sequence"/>
</dbReference>
<protein>
    <submittedName>
        <fullName evidence="1">Uncharacterized protein</fullName>
    </submittedName>
</protein>
<organism evidence="1 2">
    <name type="scientific">Burkholderia cenocepacia</name>
    <dbReference type="NCBI Taxonomy" id="95486"/>
    <lineage>
        <taxon>Bacteria</taxon>
        <taxon>Pseudomonadati</taxon>
        <taxon>Pseudomonadota</taxon>
        <taxon>Betaproteobacteria</taxon>
        <taxon>Burkholderiales</taxon>
        <taxon>Burkholderiaceae</taxon>
        <taxon>Burkholderia</taxon>
        <taxon>Burkholderia cepacia complex</taxon>
    </lineage>
</organism>
<reference evidence="1 2" key="1">
    <citation type="submission" date="2020-04" db="EMBL/GenBank/DDBJ databases">
        <authorList>
            <person name="Depoorter E."/>
        </authorList>
    </citation>
    <scope>NUCLEOTIDE SEQUENCE [LARGE SCALE GENOMIC DNA]</scope>
    <source>
        <strain evidence="1 2">BCC0132</strain>
    </source>
</reference>
<evidence type="ECO:0000313" key="1">
    <source>
        <dbReference type="EMBL" id="CAB3965021.1"/>
    </source>
</evidence>